<dbReference type="AlphaFoldDB" id="A0AAW0M202"/>
<accession>A0AAW0M202</accession>
<name>A0AAW0M202_QUESU</name>
<sequence>MLVGLILYERILVPFAHQFNGNPSGITCLQRMGVGYVVNILAIVVASFVEIKRKAVVVDHNLLDDPKAIIPDC</sequence>
<evidence type="ECO:0000256" key="3">
    <source>
        <dbReference type="ARBA" id="ARBA00022692"/>
    </source>
</evidence>
<keyword evidence="7" id="KW-1185">Reference proteome</keyword>
<evidence type="ECO:0000313" key="6">
    <source>
        <dbReference type="EMBL" id="KAK7857695.1"/>
    </source>
</evidence>
<comment type="similarity">
    <text evidence="2">Belongs to the major facilitator superfamily. Proton-dependent oligopeptide transporter (POT/PTR) (TC 2.A.17) family.</text>
</comment>
<evidence type="ECO:0000256" key="4">
    <source>
        <dbReference type="ARBA" id="ARBA00022989"/>
    </source>
</evidence>
<keyword evidence="5" id="KW-0472">Membrane</keyword>
<evidence type="ECO:0000256" key="1">
    <source>
        <dbReference type="ARBA" id="ARBA00004141"/>
    </source>
</evidence>
<protein>
    <submittedName>
        <fullName evidence="6">Protein nrt1/ ptr family 3.1</fullName>
    </submittedName>
</protein>
<dbReference type="InterPro" id="IPR036259">
    <property type="entry name" value="MFS_trans_sf"/>
</dbReference>
<comment type="caution">
    <text evidence="6">The sequence shown here is derived from an EMBL/GenBank/DDBJ whole genome shotgun (WGS) entry which is preliminary data.</text>
</comment>
<keyword evidence="3" id="KW-0812">Transmembrane</keyword>
<evidence type="ECO:0000313" key="7">
    <source>
        <dbReference type="Proteomes" id="UP000237347"/>
    </source>
</evidence>
<dbReference type="PANTHER" id="PTHR11654">
    <property type="entry name" value="OLIGOPEPTIDE TRANSPORTER-RELATED"/>
    <property type="match status" value="1"/>
</dbReference>
<evidence type="ECO:0000256" key="5">
    <source>
        <dbReference type="ARBA" id="ARBA00023136"/>
    </source>
</evidence>
<reference evidence="6 7" key="1">
    <citation type="journal article" date="2018" name="Sci. Data">
        <title>The draft genome sequence of cork oak.</title>
        <authorList>
            <person name="Ramos A.M."/>
            <person name="Usie A."/>
            <person name="Barbosa P."/>
            <person name="Barros P.M."/>
            <person name="Capote T."/>
            <person name="Chaves I."/>
            <person name="Simoes F."/>
            <person name="Abreu I."/>
            <person name="Carrasquinho I."/>
            <person name="Faro C."/>
            <person name="Guimaraes J.B."/>
            <person name="Mendonca D."/>
            <person name="Nobrega F."/>
            <person name="Rodrigues L."/>
            <person name="Saibo N.J.M."/>
            <person name="Varela M.C."/>
            <person name="Egas C."/>
            <person name="Matos J."/>
            <person name="Miguel C.M."/>
            <person name="Oliveira M.M."/>
            <person name="Ricardo C.P."/>
            <person name="Goncalves S."/>
        </authorList>
    </citation>
    <scope>NUCLEOTIDE SEQUENCE [LARGE SCALE GENOMIC DNA]</scope>
    <source>
        <strain evidence="7">cv. HL8</strain>
    </source>
</reference>
<gene>
    <name evidence="6" type="primary">NPF3.1_9</name>
    <name evidence="6" type="ORF">CFP56_016546</name>
</gene>
<dbReference type="Pfam" id="PF00854">
    <property type="entry name" value="PTR2"/>
    <property type="match status" value="1"/>
</dbReference>
<dbReference type="GO" id="GO:0016020">
    <property type="term" value="C:membrane"/>
    <property type="evidence" value="ECO:0007669"/>
    <property type="project" value="UniProtKB-SubCell"/>
</dbReference>
<evidence type="ECO:0000256" key="2">
    <source>
        <dbReference type="ARBA" id="ARBA00005982"/>
    </source>
</evidence>
<organism evidence="6 7">
    <name type="scientific">Quercus suber</name>
    <name type="common">Cork oak</name>
    <dbReference type="NCBI Taxonomy" id="58331"/>
    <lineage>
        <taxon>Eukaryota</taxon>
        <taxon>Viridiplantae</taxon>
        <taxon>Streptophyta</taxon>
        <taxon>Embryophyta</taxon>
        <taxon>Tracheophyta</taxon>
        <taxon>Spermatophyta</taxon>
        <taxon>Magnoliopsida</taxon>
        <taxon>eudicotyledons</taxon>
        <taxon>Gunneridae</taxon>
        <taxon>Pentapetalae</taxon>
        <taxon>rosids</taxon>
        <taxon>fabids</taxon>
        <taxon>Fagales</taxon>
        <taxon>Fagaceae</taxon>
        <taxon>Quercus</taxon>
    </lineage>
</organism>
<dbReference type="GO" id="GO:0022857">
    <property type="term" value="F:transmembrane transporter activity"/>
    <property type="evidence" value="ECO:0007669"/>
    <property type="project" value="InterPro"/>
</dbReference>
<dbReference type="Proteomes" id="UP000237347">
    <property type="component" value="Unassembled WGS sequence"/>
</dbReference>
<dbReference type="InterPro" id="IPR000109">
    <property type="entry name" value="POT_fam"/>
</dbReference>
<dbReference type="Gene3D" id="1.20.1250.20">
    <property type="entry name" value="MFS general substrate transporter like domains"/>
    <property type="match status" value="1"/>
</dbReference>
<keyword evidence="4" id="KW-1133">Transmembrane helix</keyword>
<comment type="subcellular location">
    <subcellularLocation>
        <location evidence="1">Membrane</location>
        <topology evidence="1">Multi-pass membrane protein</topology>
    </subcellularLocation>
</comment>
<proteinExistence type="inferred from homology"/>
<dbReference type="EMBL" id="PKMF04000025">
    <property type="protein sequence ID" value="KAK7857695.1"/>
    <property type="molecule type" value="Genomic_DNA"/>
</dbReference>